<evidence type="ECO:0000313" key="3">
    <source>
        <dbReference type="Proteomes" id="UP000245678"/>
    </source>
</evidence>
<dbReference type="Pfam" id="PF05751">
    <property type="entry name" value="FixH"/>
    <property type="match status" value="1"/>
</dbReference>
<dbReference type="AlphaFoldDB" id="A0A316HGJ8"/>
<gene>
    <name evidence="2" type="ORF">LX99_03168</name>
</gene>
<feature type="transmembrane region" description="Helical" evidence="1">
    <location>
        <begin position="6"/>
        <end position="26"/>
    </location>
</feature>
<accession>A0A316HGJ8</accession>
<dbReference type="RefSeq" id="WP_109608727.1">
    <property type="nucleotide sequence ID" value="NZ_QGHA01000005.1"/>
</dbReference>
<evidence type="ECO:0008006" key="4">
    <source>
        <dbReference type="Google" id="ProtNLM"/>
    </source>
</evidence>
<dbReference type="InterPro" id="IPR008620">
    <property type="entry name" value="FixH"/>
</dbReference>
<protein>
    <recommendedName>
        <fullName evidence="4">FixH protein</fullName>
    </recommendedName>
</protein>
<organism evidence="2 3">
    <name type="scientific">Mucilaginibacter oryzae</name>
    <dbReference type="NCBI Taxonomy" id="468058"/>
    <lineage>
        <taxon>Bacteria</taxon>
        <taxon>Pseudomonadati</taxon>
        <taxon>Bacteroidota</taxon>
        <taxon>Sphingobacteriia</taxon>
        <taxon>Sphingobacteriales</taxon>
        <taxon>Sphingobacteriaceae</taxon>
        <taxon>Mucilaginibacter</taxon>
    </lineage>
</organism>
<name>A0A316HGJ8_9SPHI</name>
<keyword evidence="1" id="KW-0472">Membrane</keyword>
<proteinExistence type="predicted"/>
<keyword evidence="1" id="KW-1133">Transmembrane helix</keyword>
<keyword evidence="1" id="KW-0812">Transmembrane</keyword>
<comment type="caution">
    <text evidence="2">The sequence shown here is derived from an EMBL/GenBank/DDBJ whole genome shotgun (WGS) entry which is preliminary data.</text>
</comment>
<evidence type="ECO:0000313" key="2">
    <source>
        <dbReference type="EMBL" id="PWK77355.1"/>
    </source>
</evidence>
<reference evidence="2 3" key="1">
    <citation type="submission" date="2018-05" db="EMBL/GenBank/DDBJ databases">
        <title>Genomic Encyclopedia of Archaeal and Bacterial Type Strains, Phase II (KMG-II): from individual species to whole genera.</title>
        <authorList>
            <person name="Goeker M."/>
        </authorList>
    </citation>
    <scope>NUCLEOTIDE SEQUENCE [LARGE SCALE GENOMIC DNA]</scope>
    <source>
        <strain evidence="2 3">DSM 19975</strain>
    </source>
</reference>
<keyword evidence="3" id="KW-1185">Reference proteome</keyword>
<sequence>MHWGKGIVIGMMAFMCYIIAMGVAMFRQPDDVDSHYYEKGLAFNTDYDKEKQVLMDNAQPMINIEANTLLVKFAKPAKGTVDLKRPDNDKLDRHINLQSNQTGNVAIPLNQLKQGRWQLVFNWESSGKKYLYTTEVYTHGR</sequence>
<evidence type="ECO:0000256" key="1">
    <source>
        <dbReference type="SAM" id="Phobius"/>
    </source>
</evidence>
<dbReference type="EMBL" id="QGHA01000005">
    <property type="protein sequence ID" value="PWK77355.1"/>
    <property type="molecule type" value="Genomic_DNA"/>
</dbReference>
<dbReference type="Proteomes" id="UP000245678">
    <property type="component" value="Unassembled WGS sequence"/>
</dbReference>